<evidence type="ECO:0000313" key="1">
    <source>
        <dbReference type="EMBL" id="KAK9511210.1"/>
    </source>
</evidence>
<name>A0AAW1DNC2_9HEMI</name>
<gene>
    <name evidence="1" type="ORF">O3M35_005813</name>
</gene>
<reference evidence="1 2" key="1">
    <citation type="submission" date="2022-12" db="EMBL/GenBank/DDBJ databases">
        <title>Chromosome-level genome assembly of true bugs.</title>
        <authorList>
            <person name="Ma L."/>
            <person name="Li H."/>
        </authorList>
    </citation>
    <scope>NUCLEOTIDE SEQUENCE [LARGE SCALE GENOMIC DNA]</scope>
    <source>
        <strain evidence="1">Lab_2022b</strain>
    </source>
</reference>
<dbReference type="AlphaFoldDB" id="A0AAW1DNC2"/>
<dbReference type="EMBL" id="JAPXFL010000002">
    <property type="protein sequence ID" value="KAK9511210.1"/>
    <property type="molecule type" value="Genomic_DNA"/>
</dbReference>
<evidence type="ECO:0000313" key="2">
    <source>
        <dbReference type="Proteomes" id="UP001461498"/>
    </source>
</evidence>
<proteinExistence type="predicted"/>
<protein>
    <recommendedName>
        <fullName evidence="3">Ribosomal protein S3</fullName>
    </recommendedName>
</protein>
<keyword evidence="2" id="KW-1185">Reference proteome</keyword>
<comment type="caution">
    <text evidence="1">The sequence shown here is derived from an EMBL/GenBank/DDBJ whole genome shotgun (WGS) entry which is preliminary data.</text>
</comment>
<dbReference type="Proteomes" id="UP001461498">
    <property type="component" value="Unassembled WGS sequence"/>
</dbReference>
<accession>A0AAW1DNC2</accession>
<evidence type="ECO:0008006" key="3">
    <source>
        <dbReference type="Google" id="ProtNLM"/>
    </source>
</evidence>
<sequence>MNIKYQYQNFSMFQKKHHNRIQSILKRKYLIQLRKKYHILYMYELKKKYQLVLRKLYHIQFGNQKFQLKNSYQNNINQKIYIIQKFMKILKKIKRILISLNISKKYHLIMIISGEKMKKYLVLNQWIMKMYQLHQNLLITRVRNLNYRTMNPMKLIRVTVIYTR</sequence>
<organism evidence="1 2">
    <name type="scientific">Rhynocoris fuscipes</name>
    <dbReference type="NCBI Taxonomy" id="488301"/>
    <lineage>
        <taxon>Eukaryota</taxon>
        <taxon>Metazoa</taxon>
        <taxon>Ecdysozoa</taxon>
        <taxon>Arthropoda</taxon>
        <taxon>Hexapoda</taxon>
        <taxon>Insecta</taxon>
        <taxon>Pterygota</taxon>
        <taxon>Neoptera</taxon>
        <taxon>Paraneoptera</taxon>
        <taxon>Hemiptera</taxon>
        <taxon>Heteroptera</taxon>
        <taxon>Panheteroptera</taxon>
        <taxon>Cimicomorpha</taxon>
        <taxon>Reduviidae</taxon>
        <taxon>Harpactorinae</taxon>
        <taxon>Harpactorini</taxon>
        <taxon>Rhynocoris</taxon>
    </lineage>
</organism>